<sequence length="368" mass="40648">MHIYNNRLIHHLSAFPDVEVHVVTVGEGTDGTGEGNLHLHTFRKGLLAYLDPLLAFRVRQAVARIDPDVVHAFSTGFFYSTVAASLRSAYPTVLTAYGIYAKEGEYYRSEEKKPSLPIRSIIDITNERWVVRVIPHIVVDSPTISDLVRTWTDSSIHVVPAGIEYAAVREMLRAQENSTEEPDIFLVNNLQRIKGMDILIRAIPAVRQAIPDVTVWIGGSGPQREELAALVESLGLESNVTFLGFVPEEEKYRCYQACKLVVVPSRWDCQPAALFEAAASGKPVIASDTSNPGIVQDGVTGCIFRSGDTAGLAERIIRLLSDADLRERMGRAAQENAGCYDWGVVAAKYLEIYRDAVTSFEGRRRSGS</sequence>
<proteinExistence type="predicted"/>
<accession>A0A0W8FJQ9</accession>
<dbReference type="Gene3D" id="3.40.50.2000">
    <property type="entry name" value="Glycogen Phosphorylase B"/>
    <property type="match status" value="2"/>
</dbReference>
<dbReference type="InterPro" id="IPR028098">
    <property type="entry name" value="Glyco_trans_4-like_N"/>
</dbReference>
<feature type="domain" description="Glycosyltransferase subfamily 4-like N-terminal" evidence="2">
    <location>
        <begin position="6"/>
        <end position="164"/>
    </location>
</feature>
<name>A0A0W8FJQ9_9ZZZZ</name>
<evidence type="ECO:0000313" key="3">
    <source>
        <dbReference type="EMBL" id="KUG21157.1"/>
    </source>
</evidence>
<dbReference type="EMBL" id="LNQE01001096">
    <property type="protein sequence ID" value="KUG21157.1"/>
    <property type="molecule type" value="Genomic_DNA"/>
</dbReference>
<feature type="domain" description="Glycosyl transferase family 1" evidence="1">
    <location>
        <begin position="171"/>
        <end position="335"/>
    </location>
</feature>
<dbReference type="InterPro" id="IPR050194">
    <property type="entry name" value="Glycosyltransferase_grp1"/>
</dbReference>
<comment type="caution">
    <text evidence="3">The sequence shown here is derived from an EMBL/GenBank/DDBJ whole genome shotgun (WGS) entry which is preliminary data.</text>
</comment>
<gene>
    <name evidence="3" type="ORF">ASZ90_009098</name>
</gene>
<dbReference type="Pfam" id="PF00534">
    <property type="entry name" value="Glycos_transf_1"/>
    <property type="match status" value="1"/>
</dbReference>
<protein>
    <submittedName>
        <fullName evidence="3">Glycosyltransferase</fullName>
    </submittedName>
</protein>
<dbReference type="SUPFAM" id="SSF53756">
    <property type="entry name" value="UDP-Glycosyltransferase/glycogen phosphorylase"/>
    <property type="match status" value="1"/>
</dbReference>
<keyword evidence="3" id="KW-0808">Transferase</keyword>
<dbReference type="GO" id="GO:0016757">
    <property type="term" value="F:glycosyltransferase activity"/>
    <property type="evidence" value="ECO:0007669"/>
    <property type="project" value="InterPro"/>
</dbReference>
<dbReference type="InterPro" id="IPR001296">
    <property type="entry name" value="Glyco_trans_1"/>
</dbReference>
<dbReference type="CDD" id="cd03801">
    <property type="entry name" value="GT4_PimA-like"/>
    <property type="match status" value="1"/>
</dbReference>
<dbReference type="PANTHER" id="PTHR45947:SF3">
    <property type="entry name" value="SULFOQUINOVOSYL TRANSFERASE SQD2"/>
    <property type="match status" value="1"/>
</dbReference>
<organism evidence="3">
    <name type="scientific">hydrocarbon metagenome</name>
    <dbReference type="NCBI Taxonomy" id="938273"/>
    <lineage>
        <taxon>unclassified sequences</taxon>
        <taxon>metagenomes</taxon>
        <taxon>ecological metagenomes</taxon>
    </lineage>
</organism>
<dbReference type="Pfam" id="PF13439">
    <property type="entry name" value="Glyco_transf_4"/>
    <property type="match status" value="1"/>
</dbReference>
<evidence type="ECO:0000259" key="2">
    <source>
        <dbReference type="Pfam" id="PF13439"/>
    </source>
</evidence>
<dbReference type="PANTHER" id="PTHR45947">
    <property type="entry name" value="SULFOQUINOVOSYL TRANSFERASE SQD2"/>
    <property type="match status" value="1"/>
</dbReference>
<reference evidence="3" key="1">
    <citation type="journal article" date="2015" name="Proc. Natl. Acad. Sci. U.S.A.">
        <title>Networks of energetic and metabolic interactions define dynamics in microbial communities.</title>
        <authorList>
            <person name="Embree M."/>
            <person name="Liu J.K."/>
            <person name="Al-Bassam M.M."/>
            <person name="Zengler K."/>
        </authorList>
    </citation>
    <scope>NUCLEOTIDE SEQUENCE</scope>
</reference>
<dbReference type="AlphaFoldDB" id="A0A0W8FJQ9"/>
<evidence type="ECO:0000259" key="1">
    <source>
        <dbReference type="Pfam" id="PF00534"/>
    </source>
</evidence>